<comment type="caution">
    <text evidence="1">The sequence shown here is derived from an EMBL/GenBank/DDBJ whole genome shotgun (WGS) entry which is preliminary data.</text>
</comment>
<accession>A0A8K0CYV4</accession>
<keyword evidence="2" id="KW-1185">Reference proteome</keyword>
<proteinExistence type="predicted"/>
<dbReference type="OrthoDB" id="8195170at2759"/>
<sequence>MEKGQKSRKKRGTCNIRSIFGLGTLKQLTHEMKKNEYDIIALQETKIKDTEISEIDEFLVCNSRGQGRQIDHVLIEHRREQCISNIRTYRGPNVNTDYFLLGTKLVQQIPRKPEKEKTRQTKIKWNTTEQDEEQRSYVKEVRKGIANLNGEEEMQAPKQKYNSSYKKGIDSIQTIAAQPTRN</sequence>
<evidence type="ECO:0000313" key="2">
    <source>
        <dbReference type="Proteomes" id="UP000801492"/>
    </source>
</evidence>
<dbReference type="InterPro" id="IPR036691">
    <property type="entry name" value="Endo/exonu/phosph_ase_sf"/>
</dbReference>
<evidence type="ECO:0008006" key="3">
    <source>
        <dbReference type="Google" id="ProtNLM"/>
    </source>
</evidence>
<gene>
    <name evidence="1" type="ORF">ILUMI_09913</name>
</gene>
<protein>
    <recommendedName>
        <fullName evidence="3">Endonuclease/exonuclease/phosphatase domain-containing protein</fullName>
    </recommendedName>
</protein>
<organism evidence="1 2">
    <name type="scientific">Ignelater luminosus</name>
    <name type="common">Cucubano</name>
    <name type="synonym">Pyrophorus luminosus</name>
    <dbReference type="NCBI Taxonomy" id="2038154"/>
    <lineage>
        <taxon>Eukaryota</taxon>
        <taxon>Metazoa</taxon>
        <taxon>Ecdysozoa</taxon>
        <taxon>Arthropoda</taxon>
        <taxon>Hexapoda</taxon>
        <taxon>Insecta</taxon>
        <taxon>Pterygota</taxon>
        <taxon>Neoptera</taxon>
        <taxon>Endopterygota</taxon>
        <taxon>Coleoptera</taxon>
        <taxon>Polyphaga</taxon>
        <taxon>Elateriformia</taxon>
        <taxon>Elateroidea</taxon>
        <taxon>Elateridae</taxon>
        <taxon>Agrypninae</taxon>
        <taxon>Pyrophorini</taxon>
        <taxon>Ignelater</taxon>
    </lineage>
</organism>
<dbReference type="EMBL" id="VTPC01005228">
    <property type="protein sequence ID" value="KAF2896273.1"/>
    <property type="molecule type" value="Genomic_DNA"/>
</dbReference>
<dbReference type="Proteomes" id="UP000801492">
    <property type="component" value="Unassembled WGS sequence"/>
</dbReference>
<name>A0A8K0CYV4_IGNLU</name>
<evidence type="ECO:0000313" key="1">
    <source>
        <dbReference type="EMBL" id="KAF2896273.1"/>
    </source>
</evidence>
<dbReference type="AlphaFoldDB" id="A0A8K0CYV4"/>
<dbReference type="Gene3D" id="3.60.10.10">
    <property type="entry name" value="Endonuclease/exonuclease/phosphatase"/>
    <property type="match status" value="1"/>
</dbReference>
<reference evidence="1" key="1">
    <citation type="submission" date="2019-08" db="EMBL/GenBank/DDBJ databases">
        <title>The genome of the North American firefly Photinus pyralis.</title>
        <authorList>
            <consortium name="Photinus pyralis genome working group"/>
            <person name="Fallon T.R."/>
            <person name="Sander Lower S.E."/>
            <person name="Weng J.-K."/>
        </authorList>
    </citation>
    <scope>NUCLEOTIDE SEQUENCE</scope>
    <source>
        <strain evidence="1">TRF0915ILg1</strain>
        <tissue evidence="1">Whole body</tissue>
    </source>
</reference>